<accession>A0A388M2J1</accession>
<evidence type="ECO:0008006" key="3">
    <source>
        <dbReference type="Google" id="ProtNLM"/>
    </source>
</evidence>
<dbReference type="EMBL" id="BFEA01000688">
    <property type="protein sequence ID" value="GBG88683.1"/>
    <property type="molecule type" value="Genomic_DNA"/>
</dbReference>
<protein>
    <recommendedName>
        <fullName evidence="3">Retrotransposon gag domain-containing protein</fullName>
    </recommendedName>
</protein>
<evidence type="ECO:0000313" key="1">
    <source>
        <dbReference type="EMBL" id="GBG88683.1"/>
    </source>
</evidence>
<comment type="caution">
    <text evidence="1">The sequence shown here is derived from an EMBL/GenBank/DDBJ whole genome shotgun (WGS) entry which is preliminary data.</text>
</comment>
<evidence type="ECO:0000313" key="2">
    <source>
        <dbReference type="Proteomes" id="UP000265515"/>
    </source>
</evidence>
<proteinExistence type="predicted"/>
<organism evidence="1 2">
    <name type="scientific">Chara braunii</name>
    <name type="common">Braun's stonewort</name>
    <dbReference type="NCBI Taxonomy" id="69332"/>
    <lineage>
        <taxon>Eukaryota</taxon>
        <taxon>Viridiplantae</taxon>
        <taxon>Streptophyta</taxon>
        <taxon>Charophyceae</taxon>
        <taxon>Charales</taxon>
        <taxon>Characeae</taxon>
        <taxon>Chara</taxon>
    </lineage>
</organism>
<reference evidence="1 2" key="1">
    <citation type="journal article" date="2018" name="Cell">
        <title>The Chara Genome: Secondary Complexity and Implications for Plant Terrestrialization.</title>
        <authorList>
            <person name="Nishiyama T."/>
            <person name="Sakayama H."/>
            <person name="Vries J.D."/>
            <person name="Buschmann H."/>
            <person name="Saint-Marcoux D."/>
            <person name="Ullrich K.K."/>
            <person name="Haas F.B."/>
            <person name="Vanderstraeten L."/>
            <person name="Becker D."/>
            <person name="Lang D."/>
            <person name="Vosolsobe S."/>
            <person name="Rombauts S."/>
            <person name="Wilhelmsson P.K.I."/>
            <person name="Janitza P."/>
            <person name="Kern R."/>
            <person name="Heyl A."/>
            <person name="Rumpler F."/>
            <person name="Villalobos L.I.A.C."/>
            <person name="Clay J.M."/>
            <person name="Skokan R."/>
            <person name="Toyoda A."/>
            <person name="Suzuki Y."/>
            <person name="Kagoshima H."/>
            <person name="Schijlen E."/>
            <person name="Tajeshwar N."/>
            <person name="Catarino B."/>
            <person name="Hetherington A.J."/>
            <person name="Saltykova A."/>
            <person name="Bonnot C."/>
            <person name="Breuninger H."/>
            <person name="Symeonidi A."/>
            <person name="Radhakrishnan G.V."/>
            <person name="Van Nieuwerburgh F."/>
            <person name="Deforce D."/>
            <person name="Chang C."/>
            <person name="Karol K.G."/>
            <person name="Hedrich R."/>
            <person name="Ulvskov P."/>
            <person name="Glockner G."/>
            <person name="Delwiche C.F."/>
            <person name="Petrasek J."/>
            <person name="Van de Peer Y."/>
            <person name="Friml J."/>
            <person name="Beilby M."/>
            <person name="Dolan L."/>
            <person name="Kohara Y."/>
            <person name="Sugano S."/>
            <person name="Fujiyama A."/>
            <person name="Delaux P.-M."/>
            <person name="Quint M."/>
            <person name="TheiBen G."/>
            <person name="Hagemann M."/>
            <person name="Harholt J."/>
            <person name="Dunand C."/>
            <person name="Zachgo S."/>
            <person name="Langdale J."/>
            <person name="Maumus F."/>
            <person name="Straeten D.V.D."/>
            <person name="Gould S.B."/>
            <person name="Rensing S.A."/>
        </authorList>
    </citation>
    <scope>NUCLEOTIDE SEQUENCE [LARGE SCALE GENOMIC DNA]</scope>
    <source>
        <strain evidence="1 2">S276</strain>
    </source>
</reference>
<keyword evidence="2" id="KW-1185">Reference proteome</keyword>
<gene>
    <name evidence="1" type="ORF">CBR_g48214</name>
</gene>
<dbReference type="AlphaFoldDB" id="A0A388M2J1"/>
<dbReference type="Gramene" id="GBG88683">
    <property type="protein sequence ID" value="GBG88683"/>
    <property type="gene ID" value="CBR_g48214"/>
</dbReference>
<sequence>MDQKSGETNEAYQARMLAWSIETKRRADDAPTATKKKVEDAEKARLLAIEQQRQHDEASTKTANEEWVQRREKIFSGEQVLLTMAADWRADAENGKMEDSENKIALLLSHLTDLLATCITQQEDIHNLDGALTQVHSRLRQLEQQPIAAPDASSSNTSDRLEALKIDVGSLKDGVQLQQTATQQLERRICTAANHSSSEPRETTPKFDGQEIFCDSTKTDPIPWFRKFELMLQLHYVKEHKHHAYLYSRSGGACQAWLDNLLSKYGVVAVDLHTKISWDDLKAAWHKRFQVEPSKIKAMDKLMVFEQGTLPSVDWIAEYQHLTSVPDIQMGFKAIRHYFVSRSCPTLINALTHVEDTLTTTSELFDKAAQIIIANKEAKNLRSSKTGPIRDQYRPKMVVVTTATPFDQTSEAVSANEGDRLAAA</sequence>
<name>A0A388M2J1_CHABU</name>
<dbReference type="Proteomes" id="UP000265515">
    <property type="component" value="Unassembled WGS sequence"/>
</dbReference>